<dbReference type="GO" id="GO:0005524">
    <property type="term" value="F:ATP binding"/>
    <property type="evidence" value="ECO:0007669"/>
    <property type="project" value="InterPro"/>
</dbReference>
<accession>A0A6N2QWV7</accession>
<dbReference type="InterPro" id="IPR003593">
    <property type="entry name" value="AAA+_ATPase"/>
</dbReference>
<protein>
    <submittedName>
        <fullName evidence="2">5-methylcytosine-specific restriction enzyme B</fullName>
        <ecNumber evidence="2">3.1.21.-</ecNumber>
    </submittedName>
</protein>
<name>A0A6N2QWV7_9ACTO</name>
<dbReference type="AlphaFoldDB" id="A0A6N2QWV7"/>
<dbReference type="InterPro" id="IPR052934">
    <property type="entry name" value="Methyl-DNA_Rec/Restrict_Enz"/>
</dbReference>
<dbReference type="EC" id="3.1.21.-" evidence="2"/>
<dbReference type="CDD" id="cd00009">
    <property type="entry name" value="AAA"/>
    <property type="match status" value="1"/>
</dbReference>
<dbReference type="InterPro" id="IPR011704">
    <property type="entry name" value="ATPase_dyneun-rel_AAA"/>
</dbReference>
<dbReference type="SUPFAM" id="SSF52540">
    <property type="entry name" value="P-loop containing nucleoside triphosphate hydrolases"/>
    <property type="match status" value="1"/>
</dbReference>
<dbReference type="InterPro" id="IPR027417">
    <property type="entry name" value="P-loop_NTPase"/>
</dbReference>
<dbReference type="EMBL" id="CACRSM010000001">
    <property type="protein sequence ID" value="VYS72450.1"/>
    <property type="molecule type" value="Genomic_DNA"/>
</dbReference>
<evidence type="ECO:0000259" key="1">
    <source>
        <dbReference type="SMART" id="SM00382"/>
    </source>
</evidence>
<gene>
    <name evidence="2" type="primary">mcrB</name>
    <name evidence="2" type="ORF">AOLFYP35_00032</name>
</gene>
<keyword evidence="2" id="KW-0378">Hydrolase</keyword>
<proteinExistence type="predicted"/>
<dbReference type="Gene3D" id="3.40.50.300">
    <property type="entry name" value="P-loop containing nucleotide triphosphate hydrolases"/>
    <property type="match status" value="1"/>
</dbReference>
<dbReference type="PANTHER" id="PTHR37291">
    <property type="entry name" value="5-METHYLCYTOSINE-SPECIFIC RESTRICTION ENZYME B"/>
    <property type="match status" value="1"/>
</dbReference>
<dbReference type="SMART" id="SM00382">
    <property type="entry name" value="AAA"/>
    <property type="match status" value="1"/>
</dbReference>
<evidence type="ECO:0000313" key="2">
    <source>
        <dbReference type="EMBL" id="VYS72450.1"/>
    </source>
</evidence>
<reference evidence="2" key="1">
    <citation type="submission" date="2019-11" db="EMBL/GenBank/DDBJ databases">
        <authorList>
            <person name="Feng L."/>
        </authorList>
    </citation>
    <scope>NUCLEOTIDE SEQUENCE</scope>
    <source>
        <strain evidence="2">AodontolyticusLFYP35</strain>
    </source>
</reference>
<dbReference type="GO" id="GO:0016887">
    <property type="term" value="F:ATP hydrolysis activity"/>
    <property type="evidence" value="ECO:0007669"/>
    <property type="project" value="InterPro"/>
</dbReference>
<dbReference type="Pfam" id="PF07728">
    <property type="entry name" value="AAA_5"/>
    <property type="match status" value="1"/>
</dbReference>
<sequence>MGMGQFAWVEFYEELASTLLEYANNRQALLRHLSNAYAQAGIPLPTIDRTSTPEDIDPFTVFGLFTRGITNAKRIAIIDALAQEFGIVATRPITFNGAPGINNLAATFNAFDSETRTQDIENLWRVFKAGIALADNDSPDNRAQFSITFDATLGQRRLGYKLTTGLYWIRPRFFINLDSRNRWFLHSQVACGTEVANLVPPENEKELITGATYLKIRDLVASTCESTKYPFTSFPEIAHAAFTDAKKVNAERKEQKTLHDSDSSENSLGDADVETTHYWLYAPGKGASMWENFYSQGVMGLAWEEAGDLSAYASKEAIRLALVDSSSGTTNPRNDAYALWQFANDLKPGDVVFVKGGRGKILGRGLVTGDYEYDEAQGHFRNLRSVEWTHKGEWAVDRVLPMKTLTDITDDTTLVAAIETLFEVETDELIDDQPAIDYPAYDREDFLSEVFMSDQQYDTLTGLLRAKKNVILQGAPGVGKTFAAKRLAYSIMGEKDAERVMMVQFHQSYSYEDFIEGYRPSADGFELSKGAFYTFCKKAADDNERDYFFIIDEINRGNLSKIFGELFMLIENDKRGEKNKLQLLYSRERFYVPSNVYLIGLMNTADHSLALLDYALRRRFAFFTLNPGFSSAGFTRYREAAGSTAFDNLVACVVRLNTEIASDESLGEGFMIGHSYFCGFVGGTVDHASLSAIIEYELIPMLGEYWFDDQEKIRVWSEALRRSIQ</sequence>
<organism evidence="2">
    <name type="scientific">Schaalia odontolytica</name>
    <dbReference type="NCBI Taxonomy" id="1660"/>
    <lineage>
        <taxon>Bacteria</taxon>
        <taxon>Bacillati</taxon>
        <taxon>Actinomycetota</taxon>
        <taxon>Actinomycetes</taxon>
        <taxon>Actinomycetales</taxon>
        <taxon>Actinomycetaceae</taxon>
        <taxon>Schaalia</taxon>
    </lineage>
</organism>
<feature type="domain" description="AAA+ ATPase" evidence="1">
    <location>
        <begin position="466"/>
        <end position="626"/>
    </location>
</feature>
<dbReference type="PANTHER" id="PTHR37291:SF1">
    <property type="entry name" value="TYPE IV METHYL-DIRECTED RESTRICTION ENZYME ECOKMCRB SUBUNIT"/>
    <property type="match status" value="1"/>
</dbReference>